<dbReference type="AlphaFoldDB" id="A0A9X2T066"/>
<dbReference type="Proteomes" id="UP001142175">
    <property type="component" value="Unassembled WGS sequence"/>
</dbReference>
<evidence type="ECO:0008006" key="4">
    <source>
        <dbReference type="Google" id="ProtNLM"/>
    </source>
</evidence>
<dbReference type="InterPro" id="IPR038636">
    <property type="entry name" value="Wzi_sf"/>
</dbReference>
<keyword evidence="3" id="KW-1185">Reference proteome</keyword>
<keyword evidence="1" id="KW-0732">Signal</keyword>
<name>A0A9X2T066_9BACT</name>
<feature type="chain" id="PRO_5040763274" description="Gliding motility protein RemB" evidence="1">
    <location>
        <begin position="22"/>
        <end position="564"/>
    </location>
</feature>
<feature type="signal peptide" evidence="1">
    <location>
        <begin position="1"/>
        <end position="21"/>
    </location>
</feature>
<comment type="caution">
    <text evidence="2">The sequence shown here is derived from an EMBL/GenBank/DDBJ whole genome shotgun (WGS) entry which is preliminary data.</text>
</comment>
<reference evidence="2" key="1">
    <citation type="submission" date="2022-08" db="EMBL/GenBank/DDBJ databases">
        <authorList>
            <person name="Zhang D."/>
        </authorList>
    </citation>
    <scope>NUCLEOTIDE SEQUENCE</scope>
    <source>
        <strain evidence="2">XJ19-11</strain>
    </source>
</reference>
<sequence>MKKKFLLTFCLAAFFTLDGFAQGAYIPFNRDYYHMLERYEILEGKNNPNFHTGFKPYRRDHVAAFRDSLSEADISRSKADKFNFNYLSNDNWEFISGETEASKKPFLKHLYTKPADFYHYRDSVVDIHINPVLYLAAGFEPGIDEMRFRNSRGIEIRGSIDRKVAFYTFMTSTQTIFPSWVKDFAEHSGAIPGEGFWKRYNETGYGFFSARAHLSFNVTRHIEAQFGQDRNFTGEGYRSMILSDFSNPYLFFKLNTKIWRFQLTNLWAQQTADIFFDNQGRPTDKIRYPKKWFAMHRLGVNLGKKLNIGIFESIMSDQFDWNYLNPIIFYRWVEHQGGSPDKLMLGTDFKWNMTRGMQLYGQFALNEFVFTEFFELEGENSSRNKHGIQVGYKYIDVLKIPNLDLQLEYNQARPYTYQEKRPYQSFSNYRTPLTHPLGANFKEAIGIIRYQPEFLPRLFATFTGLYQFYGDDPSPEVNFGKDVLKNRTVTNTGKGLYGHYIGQGVENTVIMGNLNLSYMVKQNVFLDLSHSYRKRTAEDLSSPESTNFTQFSIRVNMVRNDFNF</sequence>
<dbReference type="Gene3D" id="2.40.160.130">
    <property type="entry name" value="Capsule assembly protein Wzi"/>
    <property type="match status" value="1"/>
</dbReference>
<dbReference type="EMBL" id="JANSUY010000027">
    <property type="protein sequence ID" value="MCR9017314.1"/>
    <property type="molecule type" value="Genomic_DNA"/>
</dbReference>
<organism evidence="2 3">
    <name type="scientific">Aquiflexum gelatinilyticum</name>
    <dbReference type="NCBI Taxonomy" id="2961943"/>
    <lineage>
        <taxon>Bacteria</taxon>
        <taxon>Pseudomonadati</taxon>
        <taxon>Bacteroidota</taxon>
        <taxon>Cytophagia</taxon>
        <taxon>Cytophagales</taxon>
        <taxon>Cyclobacteriaceae</taxon>
        <taxon>Aquiflexum</taxon>
    </lineage>
</organism>
<evidence type="ECO:0000313" key="3">
    <source>
        <dbReference type="Proteomes" id="UP001142175"/>
    </source>
</evidence>
<evidence type="ECO:0000256" key="1">
    <source>
        <dbReference type="SAM" id="SignalP"/>
    </source>
</evidence>
<protein>
    <recommendedName>
        <fullName evidence="4">Gliding motility protein RemB</fullName>
    </recommendedName>
</protein>
<gene>
    <name evidence="2" type="ORF">NU887_19925</name>
</gene>
<dbReference type="RefSeq" id="WP_258425153.1">
    <property type="nucleotide sequence ID" value="NZ_JANSUY010000027.1"/>
</dbReference>
<accession>A0A9X2T066</accession>
<evidence type="ECO:0000313" key="2">
    <source>
        <dbReference type="EMBL" id="MCR9017314.1"/>
    </source>
</evidence>
<proteinExistence type="predicted"/>